<dbReference type="EMBL" id="CP000806">
    <property type="protein sequence ID" value="ACB49393.1"/>
    <property type="molecule type" value="Genomic_DNA"/>
</dbReference>
<dbReference type="HOGENOM" id="CLU_723031_0_0_3"/>
<evidence type="ECO:0000313" key="1">
    <source>
        <dbReference type="EMBL" id="ACB49393.1"/>
    </source>
</evidence>
<evidence type="ECO:0000313" key="2">
    <source>
        <dbReference type="Proteomes" id="UP000001203"/>
    </source>
</evidence>
<reference evidence="1 2" key="1">
    <citation type="journal article" date="2008" name="Proc. Natl. Acad. Sci. U.S.A.">
        <title>The genome of Cyanothece 51142, a unicellular diazotrophic cyanobacterium important in the marine nitrogen cycle.</title>
        <authorList>
            <person name="Welsh E.A."/>
            <person name="Liberton M."/>
            <person name="Stoeckel J."/>
            <person name="Loh T."/>
            <person name="Elvitigala T."/>
            <person name="Wang C."/>
            <person name="Wollam A."/>
            <person name="Fulton R.S."/>
            <person name="Clifton S.W."/>
            <person name="Jacobs J.M."/>
            <person name="Aurora R."/>
            <person name="Ghosh B.K."/>
            <person name="Sherman L.A."/>
            <person name="Smith R.D."/>
            <person name="Wilson R.K."/>
            <person name="Pakrasi H.B."/>
        </authorList>
    </citation>
    <scope>NUCLEOTIDE SEQUENCE [LARGE SCALE GENOMIC DNA]</scope>
    <source>
        <strain evidence="2">ATCC 51142 / BH68</strain>
    </source>
</reference>
<dbReference type="AlphaFoldDB" id="B1WYG3"/>
<proteinExistence type="predicted"/>
<dbReference type="Proteomes" id="UP000001203">
    <property type="component" value="Chromosome circular"/>
</dbReference>
<accession>B1WYG3</accession>
<dbReference type="eggNOG" id="COG0438">
    <property type="taxonomic scope" value="Bacteria"/>
</dbReference>
<dbReference type="RefSeq" id="WP_009543156.1">
    <property type="nucleotide sequence ID" value="NC_010546.1"/>
</dbReference>
<gene>
    <name evidence="1" type="ordered locus">cce_0041</name>
</gene>
<evidence type="ECO:0008006" key="3">
    <source>
        <dbReference type="Google" id="ProtNLM"/>
    </source>
</evidence>
<dbReference type="STRING" id="43989.cce_0041"/>
<protein>
    <recommendedName>
        <fullName evidence="3">Glycosyl transferase family 1 domain-containing protein</fullName>
    </recommendedName>
</protein>
<sequence>MSQDEGQTLSPIFVSLIPNLMEGEGHILPYHQSVNKAVNKLGWKHKITVPIDNKVDNLPSGWDACLNNYDLEEEGNIIQKFLRIQGTWQLSISIRNYLQTNVINQSELSVIFLERFIHLQLFALYLALLWVPTDQLSVWLLYRRDTHKDKTRSIYKFLNALIKKQLPPGKFKLLTDSDRLSESLSSYFKETVMVMPIPHTDINHCNINALDSSHILCWWPGSPREEKGLKIINNLVNYSGENTKNINLVCAEKTQLKSVENGVNLKLIDNHLTREQYYHWFGLSQIILLPYSFPAYEGRTSGIFTECIMAGKTPLVTKDTWMAYELTKHNLPELIIDWQEPSQVFDTIRKVIKSDIIQDKIKKMQQSYQQFHSVDNYACVINQIYQEMMI</sequence>
<dbReference type="OrthoDB" id="572670at2"/>
<dbReference type="KEGG" id="cyt:cce_0041"/>
<keyword evidence="2" id="KW-1185">Reference proteome</keyword>
<organism evidence="1 2">
    <name type="scientific">Crocosphaera subtropica (strain ATCC 51142 / BH68)</name>
    <name type="common">Cyanothece sp. (strain ATCC 51142)</name>
    <dbReference type="NCBI Taxonomy" id="43989"/>
    <lineage>
        <taxon>Bacteria</taxon>
        <taxon>Bacillati</taxon>
        <taxon>Cyanobacteriota</taxon>
        <taxon>Cyanophyceae</taxon>
        <taxon>Oscillatoriophycideae</taxon>
        <taxon>Chroococcales</taxon>
        <taxon>Aphanothecaceae</taxon>
        <taxon>Crocosphaera</taxon>
        <taxon>Crocosphaera subtropica</taxon>
    </lineage>
</organism>
<name>B1WYG3_CROS5</name>